<keyword evidence="1" id="KW-0732">Signal</keyword>
<protein>
    <recommendedName>
        <fullName evidence="1">LPS-assembly protein LptD</fullName>
    </recommendedName>
</protein>
<evidence type="ECO:0000313" key="4">
    <source>
        <dbReference type="Proteomes" id="UP001597216"/>
    </source>
</evidence>
<comment type="similarity">
    <text evidence="1">Belongs to the LptD family.</text>
</comment>
<feature type="domain" description="LptD C-terminal" evidence="2">
    <location>
        <begin position="308"/>
        <end position="694"/>
    </location>
</feature>
<accession>A0ABW3T6V9</accession>
<dbReference type="InterPro" id="IPR050218">
    <property type="entry name" value="LptD"/>
</dbReference>
<reference evidence="4" key="1">
    <citation type="journal article" date="2019" name="Int. J. Syst. Evol. Microbiol.">
        <title>The Global Catalogue of Microorganisms (GCM) 10K type strain sequencing project: providing services to taxonomists for standard genome sequencing and annotation.</title>
        <authorList>
            <consortium name="The Broad Institute Genomics Platform"/>
            <consortium name="The Broad Institute Genome Sequencing Center for Infectious Disease"/>
            <person name="Wu L."/>
            <person name="Ma J."/>
        </authorList>
    </citation>
    <scope>NUCLEOTIDE SEQUENCE [LARGE SCALE GENOMIC DNA]</scope>
    <source>
        <strain evidence="4">CCUG 55074</strain>
    </source>
</reference>
<dbReference type="InterPro" id="IPR007543">
    <property type="entry name" value="LptD_C"/>
</dbReference>
<comment type="subcellular location">
    <subcellularLocation>
        <location evidence="1">Cell outer membrane</location>
    </subcellularLocation>
</comment>
<dbReference type="PANTHER" id="PTHR30189:SF1">
    <property type="entry name" value="LPS-ASSEMBLY PROTEIN LPTD"/>
    <property type="match status" value="1"/>
</dbReference>
<evidence type="ECO:0000259" key="2">
    <source>
        <dbReference type="Pfam" id="PF04453"/>
    </source>
</evidence>
<comment type="subunit">
    <text evidence="1">Component of the lipopolysaccharide transport and assembly complex.</text>
</comment>
<comment type="caution">
    <text evidence="3">The sequence shown here is derived from an EMBL/GenBank/DDBJ whole genome shotgun (WGS) entry which is preliminary data.</text>
</comment>
<feature type="signal peptide" evidence="1">
    <location>
        <begin position="1"/>
        <end position="31"/>
    </location>
</feature>
<keyword evidence="1" id="KW-0998">Cell outer membrane</keyword>
<name>A0ABW3T6V9_9CAUL</name>
<dbReference type="HAMAP" id="MF_01411">
    <property type="entry name" value="LPS_assembly_LptD"/>
    <property type="match status" value="1"/>
</dbReference>
<gene>
    <name evidence="1" type="primary">lptD</name>
    <name evidence="3" type="ORF">ACFQ27_19375</name>
</gene>
<dbReference type="EMBL" id="JBHTLQ010000077">
    <property type="protein sequence ID" value="MFD1192758.1"/>
    <property type="molecule type" value="Genomic_DNA"/>
</dbReference>
<dbReference type="Proteomes" id="UP001597216">
    <property type="component" value="Unassembled WGS sequence"/>
</dbReference>
<proteinExistence type="inferred from homology"/>
<comment type="caution">
    <text evidence="1">Lacks conserved residue(s) required for the propagation of feature annotation.</text>
</comment>
<dbReference type="PANTHER" id="PTHR30189">
    <property type="entry name" value="LPS-ASSEMBLY PROTEIN"/>
    <property type="match status" value="1"/>
</dbReference>
<feature type="chain" id="PRO_5044898575" description="LPS-assembly protein LptD" evidence="1">
    <location>
        <begin position="32"/>
        <end position="761"/>
    </location>
</feature>
<dbReference type="RefSeq" id="WP_377354732.1">
    <property type="nucleotide sequence ID" value="NZ_JBHTLQ010000077.1"/>
</dbReference>
<comment type="function">
    <text evidence="1">Involved in the assembly of lipopolysaccharide (LPS) at the surface of the outer membrane.</text>
</comment>
<keyword evidence="4" id="KW-1185">Reference proteome</keyword>
<organism evidence="3 4">
    <name type="scientific">Phenylobacterium conjunctum</name>
    <dbReference type="NCBI Taxonomy" id="1298959"/>
    <lineage>
        <taxon>Bacteria</taxon>
        <taxon>Pseudomonadati</taxon>
        <taxon>Pseudomonadota</taxon>
        <taxon>Alphaproteobacteria</taxon>
        <taxon>Caulobacterales</taxon>
        <taxon>Caulobacteraceae</taxon>
        <taxon>Phenylobacterium</taxon>
    </lineage>
</organism>
<evidence type="ECO:0000256" key="1">
    <source>
        <dbReference type="HAMAP-Rule" id="MF_01411"/>
    </source>
</evidence>
<dbReference type="Gene3D" id="2.60.450.10">
    <property type="entry name" value="Lipopolysaccharide (LPS) transport protein A like domain"/>
    <property type="match status" value="1"/>
</dbReference>
<dbReference type="InterPro" id="IPR020889">
    <property type="entry name" value="LipoPS_assembly_LptD"/>
</dbReference>
<sequence length="761" mass="83252" precursor="true">MSSARRSVSAKRGLLAGVALLVLSWTGAAQAQGKPMAQGAVSADGLKPGELYMEADLVIRDDKTKVTTAKGQVEVRYEGRTLRADELVYDEARGVMTAKGEVQVIAADGSVEYADQLVLDDAMKAGAARGFSARMPGDIKLAAASAIRRNENVNELNRAIYTPCDICAADGTTPKTPTWSIQAEKVVQDHAHQVVYYRNAVIRILGAPVLYLPVFWHPDPEAERKSGFLPPKFGASNRRGLSYEQPYLQVLSPSSDLTLSPQINTKVNPLLNAHYRKRFYSGALDARVGYTHDTDFDGKGNPFGQDTSRSYVLASGAFAINDKWRWGFTAERTSDDLLFDKYEVGDVYAARGPFIADDRRLISQVYATRQDQKSWFSAGAFTIQGLRPGDNDRTFPTVGPLIEGRWEPGTQILNGRLRLLGSAVALTRDQSTLNTALPGIDSRRVTGEADWRATFTSTAGLRISPYVNIRADAYSLGDLSGMSSTSKSLARGLAVAGADISFPLARRFKTSTVVLEPVAQLAISPKVKQVVVGYTAAKAPIFLNEDSIAFEFDETNLFRANKFPGYDLYEDGARFNVAGRASMFWDDGRRASLLVGRSFRDSDDDAFTTTSGLSRKASDWIVAADAQPMRGVSFFTRARLDADDLSIQRAEAGANVSVKRGSGYFRYLRNVADANGSKVENLDLGGELYLSKHWGVTAYGNRDLVQDAWVIRDLGVVYRDECTRIDVIYRREDTVIGRLGPTESIAVRLTLATLGGPMYAN</sequence>
<keyword evidence="1" id="KW-0472">Membrane</keyword>
<evidence type="ECO:0000313" key="3">
    <source>
        <dbReference type="EMBL" id="MFD1192758.1"/>
    </source>
</evidence>
<dbReference type="Pfam" id="PF04453">
    <property type="entry name" value="LptD"/>
    <property type="match status" value="1"/>
</dbReference>